<dbReference type="GO" id="GO:0160147">
    <property type="term" value="F:tRNA pseudouridine(38-40) synthase activity"/>
    <property type="evidence" value="ECO:0007669"/>
    <property type="project" value="UniProtKB-EC"/>
</dbReference>
<feature type="domain" description="Pseudouridine synthase I TruA alpha/beta" evidence="8">
    <location>
        <begin position="15"/>
        <end position="116"/>
    </location>
</feature>
<dbReference type="CDD" id="cd02570">
    <property type="entry name" value="PseudoU_synth_EcTruA"/>
    <property type="match status" value="1"/>
</dbReference>
<dbReference type="GO" id="GO:0003723">
    <property type="term" value="F:RNA binding"/>
    <property type="evidence" value="ECO:0007669"/>
    <property type="project" value="InterPro"/>
</dbReference>
<dbReference type="NCBIfam" id="TIGR00071">
    <property type="entry name" value="hisT_truA"/>
    <property type="match status" value="1"/>
</dbReference>
<dbReference type="STRING" id="1123500.GCA_000420365_00691"/>
<comment type="similarity">
    <text evidence="1 4 7">Belongs to the tRNA pseudouridine synthase TruA family.</text>
</comment>
<evidence type="ECO:0000256" key="2">
    <source>
        <dbReference type="ARBA" id="ARBA00022694"/>
    </source>
</evidence>
<comment type="subunit">
    <text evidence="4">Homodimer.</text>
</comment>
<keyword evidence="3 4" id="KW-0413">Isomerase</keyword>
<dbReference type="InterPro" id="IPR001406">
    <property type="entry name" value="PsdUridine_synth_TruA"/>
</dbReference>
<dbReference type="PANTHER" id="PTHR11142:SF0">
    <property type="entry name" value="TRNA PSEUDOURIDINE SYNTHASE-LIKE 1"/>
    <property type="match status" value="1"/>
</dbReference>
<dbReference type="HAMAP" id="MF_00171">
    <property type="entry name" value="TruA"/>
    <property type="match status" value="1"/>
</dbReference>
<evidence type="ECO:0000259" key="8">
    <source>
        <dbReference type="Pfam" id="PF01416"/>
    </source>
</evidence>
<dbReference type="eggNOG" id="COG0101">
    <property type="taxonomic scope" value="Bacteria"/>
</dbReference>
<evidence type="ECO:0000256" key="3">
    <source>
        <dbReference type="ARBA" id="ARBA00023235"/>
    </source>
</evidence>
<protein>
    <recommendedName>
        <fullName evidence="4">tRNA pseudouridine synthase A</fullName>
        <ecNumber evidence="4">5.4.99.12</ecNumber>
    </recommendedName>
    <alternativeName>
        <fullName evidence="4">tRNA pseudouridine(38-40) synthase</fullName>
    </alternativeName>
    <alternativeName>
        <fullName evidence="4">tRNA pseudouridylate synthase I</fullName>
    </alternativeName>
    <alternativeName>
        <fullName evidence="4">tRNA-uridine isomerase I</fullName>
    </alternativeName>
</protein>
<gene>
    <name evidence="4" type="primary">truA</name>
    <name evidence="9" type="ORF">IV68_GL000737</name>
</gene>
<dbReference type="PATRIC" id="fig|1123500.6.peg.742"/>
<reference evidence="9 10" key="1">
    <citation type="journal article" date="2015" name="Genome Announc.">
        <title>Expanding the biotechnology potential of lactobacilli through comparative genomics of 213 strains and associated genera.</title>
        <authorList>
            <person name="Sun Z."/>
            <person name="Harris H.M."/>
            <person name="McCann A."/>
            <person name="Guo C."/>
            <person name="Argimon S."/>
            <person name="Zhang W."/>
            <person name="Yang X."/>
            <person name="Jeffery I.B."/>
            <person name="Cooney J.C."/>
            <person name="Kagawa T.F."/>
            <person name="Liu W."/>
            <person name="Song Y."/>
            <person name="Salvetti E."/>
            <person name="Wrobel A."/>
            <person name="Rasinkangas P."/>
            <person name="Parkhill J."/>
            <person name="Rea M.C."/>
            <person name="O'Sullivan O."/>
            <person name="Ritari J."/>
            <person name="Douillard F.P."/>
            <person name="Paul Ross R."/>
            <person name="Yang R."/>
            <person name="Briner A.E."/>
            <person name="Felis G.E."/>
            <person name="de Vos W.M."/>
            <person name="Barrangou R."/>
            <person name="Klaenhammer T.R."/>
            <person name="Caufield P.W."/>
            <person name="Cui Y."/>
            <person name="Zhang H."/>
            <person name="O'Toole P.W."/>
        </authorList>
    </citation>
    <scope>NUCLEOTIDE SEQUENCE [LARGE SCALE GENOMIC DNA]</scope>
    <source>
        <strain evidence="9 10">DSM 20190</strain>
    </source>
</reference>
<comment type="caution">
    <text evidence="9">The sequence shown here is derived from an EMBL/GenBank/DDBJ whole genome shotgun (WGS) entry which is preliminary data.</text>
</comment>
<accession>A0A0R2FVN3</accession>
<dbReference type="InterPro" id="IPR020103">
    <property type="entry name" value="PsdUridine_synth_cat_dom_sf"/>
</dbReference>
<dbReference type="EMBL" id="JQAX01000002">
    <property type="protein sequence ID" value="KRN32386.1"/>
    <property type="molecule type" value="Genomic_DNA"/>
</dbReference>
<proteinExistence type="inferred from homology"/>
<evidence type="ECO:0000313" key="9">
    <source>
        <dbReference type="EMBL" id="KRN32386.1"/>
    </source>
</evidence>
<keyword evidence="2 4" id="KW-0819">tRNA processing</keyword>
<dbReference type="Proteomes" id="UP000051296">
    <property type="component" value="Unassembled WGS sequence"/>
</dbReference>
<evidence type="ECO:0000256" key="1">
    <source>
        <dbReference type="ARBA" id="ARBA00009375"/>
    </source>
</evidence>
<comment type="catalytic activity">
    <reaction evidence="4 7">
        <text>uridine(38/39/40) in tRNA = pseudouridine(38/39/40) in tRNA</text>
        <dbReference type="Rhea" id="RHEA:22376"/>
        <dbReference type="Rhea" id="RHEA-COMP:10085"/>
        <dbReference type="Rhea" id="RHEA-COMP:10087"/>
        <dbReference type="ChEBI" id="CHEBI:65314"/>
        <dbReference type="ChEBI" id="CHEBI:65315"/>
        <dbReference type="EC" id="5.4.99.12"/>
    </reaction>
</comment>
<dbReference type="SUPFAM" id="SSF55120">
    <property type="entry name" value="Pseudouridine synthase"/>
    <property type="match status" value="1"/>
</dbReference>
<dbReference type="InterPro" id="IPR020097">
    <property type="entry name" value="PsdUridine_synth_TruA_a/b_dom"/>
</dbReference>
<comment type="function">
    <text evidence="4">Formation of pseudouridine at positions 38, 39 and 40 in the anticodon stem and loop of transfer RNAs.</text>
</comment>
<feature type="binding site" evidence="4 6">
    <location>
        <position position="122"/>
    </location>
    <ligand>
        <name>substrate</name>
    </ligand>
</feature>
<dbReference type="Gene3D" id="3.30.70.580">
    <property type="entry name" value="Pseudouridine synthase I, catalytic domain, N-terminal subdomain"/>
    <property type="match status" value="1"/>
</dbReference>
<dbReference type="FunCoup" id="A0A0R2FVN3">
    <property type="interactions" value="360"/>
</dbReference>
<keyword evidence="10" id="KW-1185">Reference proteome</keyword>
<organism evidence="9 10">
    <name type="scientific">Weissella halotolerans DSM 20190</name>
    <dbReference type="NCBI Taxonomy" id="1123500"/>
    <lineage>
        <taxon>Bacteria</taxon>
        <taxon>Bacillati</taxon>
        <taxon>Bacillota</taxon>
        <taxon>Bacilli</taxon>
        <taxon>Lactobacillales</taxon>
        <taxon>Lactobacillaceae</taxon>
        <taxon>Weissella</taxon>
    </lineage>
</organism>
<dbReference type="FunFam" id="3.30.70.580:FF:000001">
    <property type="entry name" value="tRNA pseudouridine synthase A"/>
    <property type="match status" value="1"/>
</dbReference>
<dbReference type="InterPro" id="IPR020095">
    <property type="entry name" value="PsdUridine_synth_TruA_C"/>
</dbReference>
<evidence type="ECO:0000256" key="5">
    <source>
        <dbReference type="PIRSR" id="PIRSR001430-1"/>
    </source>
</evidence>
<comment type="caution">
    <text evidence="4">Lacks conserved residue(s) required for the propagation of feature annotation.</text>
</comment>
<feature type="domain" description="Pseudouridine synthase I TruA alpha/beta" evidence="8">
    <location>
        <begin position="155"/>
        <end position="258"/>
    </location>
</feature>
<dbReference type="Gene3D" id="3.30.70.660">
    <property type="entry name" value="Pseudouridine synthase I, catalytic domain, C-terminal subdomain"/>
    <property type="match status" value="1"/>
</dbReference>
<sequence length="258" mass="29547">MLLSGKEQVMPRYKATIAYDGTDFYGWQVQPGMRTVQLELEKAVNQMAKHPAEHIRVQGSGRTDARVHAVGQVAHFDLPFDIPADAVRKGLSTMLPYDIGIKQVEIVPETFHAQYSAHHKTYRYRLSTTEFIDPFKRNYTGHWHRRLDPALMQAAIGDYLGEHDWLSFVASGYQQKTTVRTVYRAQMWEKPADDEIWFEFSGNGFLYNQIRIMVGVLLEIGNGARPVDDIPRLFAVKDRQQACFTAPAQGLYLMSVDY</sequence>
<dbReference type="InterPro" id="IPR020094">
    <property type="entry name" value="TruA/RsuA/RluB/E/F_N"/>
</dbReference>
<dbReference type="AlphaFoldDB" id="A0A0R2FVN3"/>
<dbReference type="PANTHER" id="PTHR11142">
    <property type="entry name" value="PSEUDOURIDYLATE SYNTHASE"/>
    <property type="match status" value="1"/>
</dbReference>
<dbReference type="Pfam" id="PF01416">
    <property type="entry name" value="PseudoU_synth_1"/>
    <property type="match status" value="2"/>
</dbReference>
<dbReference type="PIRSF" id="PIRSF001430">
    <property type="entry name" value="tRNA_psdUrid_synth"/>
    <property type="match status" value="1"/>
</dbReference>
<dbReference type="EC" id="5.4.99.12" evidence="4"/>
<dbReference type="InParanoid" id="A0A0R2FVN3"/>
<feature type="active site" description="Nucleophile" evidence="4 5">
    <location>
        <position position="64"/>
    </location>
</feature>
<evidence type="ECO:0000256" key="4">
    <source>
        <dbReference type="HAMAP-Rule" id="MF_00171"/>
    </source>
</evidence>
<evidence type="ECO:0000313" key="10">
    <source>
        <dbReference type="Proteomes" id="UP000051296"/>
    </source>
</evidence>
<evidence type="ECO:0000256" key="6">
    <source>
        <dbReference type="PIRSR" id="PIRSR001430-2"/>
    </source>
</evidence>
<dbReference type="GO" id="GO:0031119">
    <property type="term" value="P:tRNA pseudouridine synthesis"/>
    <property type="evidence" value="ECO:0007669"/>
    <property type="project" value="UniProtKB-UniRule"/>
</dbReference>
<evidence type="ECO:0000256" key="7">
    <source>
        <dbReference type="RuleBase" id="RU003792"/>
    </source>
</evidence>
<name>A0A0R2FVN3_9LACO</name>